<reference evidence="1" key="1">
    <citation type="submission" date="2019-08" db="EMBL/GenBank/DDBJ databases">
        <authorList>
            <person name="Kucharzyk K."/>
            <person name="Murdoch R.W."/>
            <person name="Higgins S."/>
            <person name="Loffler F."/>
        </authorList>
    </citation>
    <scope>NUCLEOTIDE SEQUENCE</scope>
</reference>
<dbReference type="AlphaFoldDB" id="A0A645C646"/>
<protein>
    <recommendedName>
        <fullName evidence="2">ABC transporter ATP-binding protein</fullName>
    </recommendedName>
</protein>
<proteinExistence type="predicted"/>
<dbReference type="Gene3D" id="3.40.50.300">
    <property type="entry name" value="P-loop containing nucleotide triphosphate hydrolases"/>
    <property type="match status" value="1"/>
</dbReference>
<evidence type="ECO:0008006" key="2">
    <source>
        <dbReference type="Google" id="ProtNLM"/>
    </source>
</evidence>
<organism evidence="1">
    <name type="scientific">bioreactor metagenome</name>
    <dbReference type="NCBI Taxonomy" id="1076179"/>
    <lineage>
        <taxon>unclassified sequences</taxon>
        <taxon>metagenomes</taxon>
        <taxon>ecological metagenomes</taxon>
    </lineage>
</organism>
<sequence>MDADKIVVLQDGKVDGVGTHAELMETNEIYREVYSSQQKGVA</sequence>
<gene>
    <name evidence="1" type="ORF">SDC9_120011</name>
</gene>
<name>A0A645C646_9ZZZZ</name>
<dbReference type="EMBL" id="VSSQ01025114">
    <property type="protein sequence ID" value="MPM73035.1"/>
    <property type="molecule type" value="Genomic_DNA"/>
</dbReference>
<comment type="caution">
    <text evidence="1">The sequence shown here is derived from an EMBL/GenBank/DDBJ whole genome shotgun (WGS) entry which is preliminary data.</text>
</comment>
<accession>A0A645C646</accession>
<dbReference type="InterPro" id="IPR027417">
    <property type="entry name" value="P-loop_NTPase"/>
</dbReference>
<dbReference type="SUPFAM" id="SSF52540">
    <property type="entry name" value="P-loop containing nucleoside triphosphate hydrolases"/>
    <property type="match status" value="1"/>
</dbReference>
<evidence type="ECO:0000313" key="1">
    <source>
        <dbReference type="EMBL" id="MPM73035.1"/>
    </source>
</evidence>